<comment type="pathway">
    <text evidence="1 5">Protein modification; protein lipoylation via endogenous pathway; protein N(6)-(lipoyl)lysine from octanoyl-[acyl-carrier-protein]: step 1/2.</text>
</comment>
<keyword evidence="5" id="KW-0963">Cytoplasm</keyword>
<comment type="catalytic activity">
    <reaction evidence="5">
        <text>octanoyl-[ACP] + L-lysyl-[protein] = N(6)-octanoyl-L-lysyl-[protein] + holo-[ACP] + H(+)</text>
        <dbReference type="Rhea" id="RHEA:17665"/>
        <dbReference type="Rhea" id="RHEA-COMP:9636"/>
        <dbReference type="Rhea" id="RHEA-COMP:9685"/>
        <dbReference type="Rhea" id="RHEA-COMP:9752"/>
        <dbReference type="Rhea" id="RHEA-COMP:9928"/>
        <dbReference type="ChEBI" id="CHEBI:15378"/>
        <dbReference type="ChEBI" id="CHEBI:29969"/>
        <dbReference type="ChEBI" id="CHEBI:64479"/>
        <dbReference type="ChEBI" id="CHEBI:78463"/>
        <dbReference type="ChEBI" id="CHEBI:78809"/>
        <dbReference type="EC" id="2.3.1.181"/>
    </reaction>
</comment>
<dbReference type="PROSITE" id="PS01313">
    <property type="entry name" value="LIPB"/>
    <property type="match status" value="1"/>
</dbReference>
<comment type="similarity">
    <text evidence="5">Belongs to the LipB family.</text>
</comment>
<dbReference type="GO" id="GO:0005737">
    <property type="term" value="C:cytoplasm"/>
    <property type="evidence" value="ECO:0007669"/>
    <property type="project" value="UniProtKB-SubCell"/>
</dbReference>
<dbReference type="InterPro" id="IPR020605">
    <property type="entry name" value="Octanoyltransferase_CS"/>
</dbReference>
<feature type="binding site" evidence="5">
    <location>
        <begin position="165"/>
        <end position="167"/>
    </location>
    <ligand>
        <name>substrate</name>
    </ligand>
</feature>
<dbReference type="Gene3D" id="3.30.930.10">
    <property type="entry name" value="Bira Bifunctional Protein, Domain 2"/>
    <property type="match status" value="1"/>
</dbReference>
<evidence type="ECO:0000256" key="5">
    <source>
        <dbReference type="HAMAP-Rule" id="MF_00013"/>
    </source>
</evidence>
<gene>
    <name evidence="5" type="primary">lipB</name>
    <name evidence="7" type="ORF">BDZ31_004655</name>
</gene>
<organism evidence="7 8">
    <name type="scientific">Conexibacter arvalis</name>
    <dbReference type="NCBI Taxonomy" id="912552"/>
    <lineage>
        <taxon>Bacteria</taxon>
        <taxon>Bacillati</taxon>
        <taxon>Actinomycetota</taxon>
        <taxon>Thermoleophilia</taxon>
        <taxon>Solirubrobacterales</taxon>
        <taxon>Conexibacteraceae</taxon>
        <taxon>Conexibacter</taxon>
    </lineage>
</organism>
<dbReference type="CDD" id="cd16444">
    <property type="entry name" value="LipB"/>
    <property type="match status" value="1"/>
</dbReference>
<evidence type="ECO:0000313" key="7">
    <source>
        <dbReference type="EMBL" id="MBB4665036.1"/>
    </source>
</evidence>
<dbReference type="Proteomes" id="UP000585272">
    <property type="component" value="Unassembled WGS sequence"/>
</dbReference>
<comment type="subcellular location">
    <subcellularLocation>
        <location evidence="5">Cytoplasm</location>
    </subcellularLocation>
</comment>
<feature type="domain" description="BPL/LPL catalytic" evidence="6">
    <location>
        <begin position="39"/>
        <end position="240"/>
    </location>
</feature>
<dbReference type="AlphaFoldDB" id="A0A840IJT7"/>
<proteinExistence type="inferred from homology"/>
<dbReference type="Pfam" id="PF21948">
    <property type="entry name" value="LplA-B_cat"/>
    <property type="match status" value="1"/>
</dbReference>
<comment type="miscellaneous">
    <text evidence="5">In the reaction, the free carboxyl group of octanoic acid is attached via an amide linkage to the epsilon-amino group of a specific lysine residue of lipoyl domains of lipoate-dependent enzymes.</text>
</comment>
<dbReference type="PANTHER" id="PTHR10993">
    <property type="entry name" value="OCTANOYLTRANSFERASE"/>
    <property type="match status" value="1"/>
</dbReference>
<name>A0A840IJT7_9ACTN</name>
<reference evidence="7 8" key="1">
    <citation type="submission" date="2020-08" db="EMBL/GenBank/DDBJ databases">
        <title>Genomic Encyclopedia of Archaeal and Bacterial Type Strains, Phase II (KMG-II): from individual species to whole genera.</title>
        <authorList>
            <person name="Goeker M."/>
        </authorList>
    </citation>
    <scope>NUCLEOTIDE SEQUENCE [LARGE SCALE GENOMIC DNA]</scope>
    <source>
        <strain evidence="7 8">DSM 23288</strain>
    </source>
</reference>
<dbReference type="NCBIfam" id="TIGR00214">
    <property type="entry name" value="lipB"/>
    <property type="match status" value="1"/>
</dbReference>
<evidence type="ECO:0000259" key="6">
    <source>
        <dbReference type="PROSITE" id="PS51733"/>
    </source>
</evidence>
<accession>A0A840IJT7</accession>
<dbReference type="InterPro" id="IPR045864">
    <property type="entry name" value="aa-tRNA-synth_II/BPL/LPL"/>
</dbReference>
<dbReference type="GO" id="GO:0033819">
    <property type="term" value="F:lipoyl(octanoyl) transferase activity"/>
    <property type="evidence" value="ECO:0007669"/>
    <property type="project" value="UniProtKB-EC"/>
</dbReference>
<feature type="site" description="Lowers pKa of active site Cys" evidence="5">
    <location>
        <position position="149"/>
    </location>
</feature>
<dbReference type="RefSeq" id="WP_183345603.1">
    <property type="nucleotide sequence ID" value="NZ_JACHNU010000010.1"/>
</dbReference>
<dbReference type="EMBL" id="JACHNU010000010">
    <property type="protein sequence ID" value="MBB4665036.1"/>
    <property type="molecule type" value="Genomic_DNA"/>
</dbReference>
<dbReference type="EC" id="2.3.1.181" evidence="5"/>
<keyword evidence="8" id="KW-1185">Reference proteome</keyword>
<dbReference type="InterPro" id="IPR004143">
    <property type="entry name" value="BPL_LPL_catalytic"/>
</dbReference>
<evidence type="ECO:0000256" key="2">
    <source>
        <dbReference type="ARBA" id="ARBA00022679"/>
    </source>
</evidence>
<keyword evidence="2 5" id="KW-0808">Transferase</keyword>
<dbReference type="PANTHER" id="PTHR10993:SF7">
    <property type="entry name" value="LIPOYLTRANSFERASE 2, MITOCHONDRIAL-RELATED"/>
    <property type="match status" value="1"/>
</dbReference>
<dbReference type="GO" id="GO:0009249">
    <property type="term" value="P:protein lipoylation"/>
    <property type="evidence" value="ECO:0007669"/>
    <property type="project" value="InterPro"/>
</dbReference>
<feature type="binding site" evidence="5">
    <location>
        <begin position="152"/>
        <end position="154"/>
    </location>
    <ligand>
        <name>substrate</name>
    </ligand>
</feature>
<feature type="binding site" evidence="5">
    <location>
        <begin position="84"/>
        <end position="91"/>
    </location>
    <ligand>
        <name>substrate</name>
    </ligand>
</feature>
<feature type="active site" description="Acyl-thioester intermediate" evidence="5">
    <location>
        <position position="183"/>
    </location>
</feature>
<dbReference type="SUPFAM" id="SSF55681">
    <property type="entry name" value="Class II aaRS and biotin synthetases"/>
    <property type="match status" value="1"/>
</dbReference>
<protein>
    <recommendedName>
        <fullName evidence="5">Octanoyltransferase</fullName>
        <ecNumber evidence="5">2.3.1.181</ecNumber>
    </recommendedName>
    <alternativeName>
        <fullName evidence="5">Lipoate-protein ligase B</fullName>
    </alternativeName>
    <alternativeName>
        <fullName evidence="5">Lipoyl/octanoyl transferase</fullName>
    </alternativeName>
    <alternativeName>
        <fullName evidence="5">Octanoyl-[acyl-carrier-protein]-protein N-octanoyltransferase</fullName>
    </alternativeName>
</protein>
<comment type="function">
    <text evidence="4 5">Catalyzes the transfer of endogenously produced octanoic acid from octanoyl-acyl-carrier-protein onto the lipoyl domains of lipoate-dependent enzymes. Lipoyl-ACP can also act as a substrate although octanoyl-ACP is likely to be the physiological substrate.</text>
</comment>
<dbReference type="InterPro" id="IPR000544">
    <property type="entry name" value="Octanoyltransferase"/>
</dbReference>
<comment type="caution">
    <text evidence="7">The sequence shown here is derived from an EMBL/GenBank/DDBJ whole genome shotgun (WGS) entry which is preliminary data.</text>
</comment>
<dbReference type="UniPathway" id="UPA00538">
    <property type="reaction ID" value="UER00592"/>
</dbReference>
<evidence type="ECO:0000313" key="8">
    <source>
        <dbReference type="Proteomes" id="UP000585272"/>
    </source>
</evidence>
<evidence type="ECO:0000256" key="3">
    <source>
        <dbReference type="ARBA" id="ARBA00023315"/>
    </source>
</evidence>
<dbReference type="HAMAP" id="MF_00013">
    <property type="entry name" value="LipB"/>
    <property type="match status" value="1"/>
</dbReference>
<sequence>MSELAPVAGDELWVARLGVVPYREALALQEAVRARRQAGEIPDVLLLLEHPPVYTRGRRSREGELPFAPDWYERQGIDVVTVRRGGLLTYHGPGQLVGYPIMRIGEVLAYVRTLEQSLVAALADTGIAAHARPDDGPGYLGVWVDGERKLASVGVHVAQHVTTHGFAANVDNDMRPWEWVVACGLPGVRMTSIADELGETALTRPPASEPFAAERPSSPRLARFSDDVVRRFCEAFGKRPVEVGREALGVDPLDRTPVVAAGPISSGES</sequence>
<dbReference type="PROSITE" id="PS51733">
    <property type="entry name" value="BPL_LPL_CATALYTIC"/>
    <property type="match status" value="1"/>
</dbReference>
<evidence type="ECO:0000256" key="4">
    <source>
        <dbReference type="ARBA" id="ARBA00024732"/>
    </source>
</evidence>
<evidence type="ECO:0000256" key="1">
    <source>
        <dbReference type="ARBA" id="ARBA00004821"/>
    </source>
</evidence>
<dbReference type="NCBIfam" id="NF010925">
    <property type="entry name" value="PRK14345.1"/>
    <property type="match status" value="1"/>
</dbReference>
<keyword evidence="3 5" id="KW-0012">Acyltransferase</keyword>